<protein>
    <submittedName>
        <fullName evidence="2">Uncharacterized protein</fullName>
    </submittedName>
</protein>
<comment type="caution">
    <text evidence="2">The sequence shown here is derived from an EMBL/GenBank/DDBJ whole genome shotgun (WGS) entry which is preliminary data.</text>
</comment>
<evidence type="ECO:0000313" key="3">
    <source>
        <dbReference type="Proteomes" id="UP001331515"/>
    </source>
</evidence>
<sequence length="70" mass="7801">MHAPLDENRVGANQRLQDPDETKQHRAVDGWRSGAGINDEEDRVLVGKLTRVHSNFKHSSRETLAAVGIL</sequence>
<organism evidence="2 3">
    <name type="scientific">Champsocephalus gunnari</name>
    <name type="common">Mackerel icefish</name>
    <dbReference type="NCBI Taxonomy" id="52237"/>
    <lineage>
        <taxon>Eukaryota</taxon>
        <taxon>Metazoa</taxon>
        <taxon>Chordata</taxon>
        <taxon>Craniata</taxon>
        <taxon>Vertebrata</taxon>
        <taxon>Euteleostomi</taxon>
        <taxon>Actinopterygii</taxon>
        <taxon>Neopterygii</taxon>
        <taxon>Teleostei</taxon>
        <taxon>Neoteleostei</taxon>
        <taxon>Acanthomorphata</taxon>
        <taxon>Eupercaria</taxon>
        <taxon>Perciformes</taxon>
        <taxon>Notothenioidei</taxon>
        <taxon>Channichthyidae</taxon>
        <taxon>Champsocephalus</taxon>
    </lineage>
</organism>
<accession>A0AAN8CAW3</accession>
<evidence type="ECO:0000313" key="2">
    <source>
        <dbReference type="EMBL" id="KAK5900566.1"/>
    </source>
</evidence>
<name>A0AAN8CAW3_CHAGU</name>
<keyword evidence="3" id="KW-1185">Reference proteome</keyword>
<evidence type="ECO:0000256" key="1">
    <source>
        <dbReference type="SAM" id="MobiDB-lite"/>
    </source>
</evidence>
<proteinExistence type="predicted"/>
<feature type="compositionally biased region" description="Basic and acidic residues" evidence="1">
    <location>
        <begin position="17"/>
        <end position="26"/>
    </location>
</feature>
<gene>
    <name evidence="2" type="ORF">CgunFtcFv8_025516</name>
</gene>
<dbReference type="AlphaFoldDB" id="A0AAN8CAW3"/>
<feature type="region of interest" description="Disordered" evidence="1">
    <location>
        <begin position="1"/>
        <end position="26"/>
    </location>
</feature>
<reference evidence="2 3" key="1">
    <citation type="journal article" date="2023" name="Mol. Biol. Evol.">
        <title>Genomics of Secondarily Temperate Adaptation in the Only Non-Antarctic Icefish.</title>
        <authorList>
            <person name="Rivera-Colon A.G."/>
            <person name="Rayamajhi N."/>
            <person name="Minhas B.F."/>
            <person name="Madrigal G."/>
            <person name="Bilyk K.T."/>
            <person name="Yoon V."/>
            <person name="Hune M."/>
            <person name="Gregory S."/>
            <person name="Cheng C.H.C."/>
            <person name="Catchen J.M."/>
        </authorList>
    </citation>
    <scope>NUCLEOTIDE SEQUENCE [LARGE SCALE GENOMIC DNA]</scope>
    <source>
        <tissue evidence="2">White muscle</tissue>
    </source>
</reference>
<dbReference type="EMBL" id="JAURVH010001532">
    <property type="protein sequence ID" value="KAK5900566.1"/>
    <property type="molecule type" value="Genomic_DNA"/>
</dbReference>
<dbReference type="Proteomes" id="UP001331515">
    <property type="component" value="Unassembled WGS sequence"/>
</dbReference>